<name>A0A6P1M2P8_9BACT</name>
<dbReference type="SUPFAM" id="SSF47384">
    <property type="entry name" value="Homodimeric domain of signal transducing histidine kinase"/>
    <property type="match status" value="1"/>
</dbReference>
<sequence length="622" mass="69253">MLPATLTVVVSAVLFFVAGALIAREKTVVEHEIRSNMEEMLSLTELALEQSVVNRDETTVRHFLRFLLDVRDIVFAGISIGDPANPEFEYNEVLHGFGWVVHRQEVAESHFLEGIRVMPLGEESLAEIRLVASNRNVWEELGQQVFTIIVITVIVVVSLSVATFMLTHRLIACPVAALSKSAGEIAQGKLDENVPISRLNEIGRLAQQMDSMRCSIKKLIDDLDRSKSRLEQRVEERTRDLLKAKEAAEVANRAKSEFLANMSHELRTPMNGVIGMTDILVETDLNNEQRRSAETIQHSAQSLLTIINDILDFSKIEAGHLKIEQRPFHLKKVVETVREMFLPDAVAKGLKLECCYPEDLPSYLVGDEVRIRQVLTNLVGNSIKFTNDGGVFVDVKKAEQSADSVKIRVSVRDTGVGISEEQQQLIFNKFTQADLSTTRKYGGTGLGLSISKQLIEMMGGRIGLNSEPGQGTTFYFVVDLKLYNQDLPEENRVESIPLDISARILLAEDNYVNQLVAKKMLTSFGATVEVVSDGQQTLEKLQEDPEFDVILLDCQMPVMDGYTAAAEIRKMNNRAATLPIIAMTAHAMAGDREKCIAAGMNEYVTKPIKKEMMAKVLHQVLG</sequence>
<evidence type="ECO:0000256" key="5">
    <source>
        <dbReference type="ARBA" id="ARBA00022679"/>
    </source>
</evidence>
<keyword evidence="5" id="KW-0808">Transferase</keyword>
<dbReference type="EC" id="2.7.13.3" evidence="3"/>
<dbReference type="CDD" id="cd16922">
    <property type="entry name" value="HATPase_EvgS-ArcB-TorS-like"/>
    <property type="match status" value="1"/>
</dbReference>
<evidence type="ECO:0000259" key="17">
    <source>
        <dbReference type="PROSITE" id="PS50885"/>
    </source>
</evidence>
<dbReference type="InterPro" id="IPR036890">
    <property type="entry name" value="HATPase_C_sf"/>
</dbReference>
<dbReference type="Pfam" id="PF00512">
    <property type="entry name" value="HisKA"/>
    <property type="match status" value="1"/>
</dbReference>
<comment type="subunit">
    <text evidence="10">At low DSF concentrations, interacts with RpfF.</text>
</comment>
<evidence type="ECO:0000256" key="12">
    <source>
        <dbReference type="PROSITE-ProRule" id="PRU00169"/>
    </source>
</evidence>
<keyword evidence="9" id="KW-0902">Two-component regulatory system</keyword>
<evidence type="ECO:0000256" key="7">
    <source>
        <dbReference type="ARBA" id="ARBA00022777"/>
    </source>
</evidence>
<evidence type="ECO:0000256" key="3">
    <source>
        <dbReference type="ARBA" id="ARBA00012438"/>
    </source>
</evidence>
<dbReference type="GO" id="GO:0000155">
    <property type="term" value="F:phosphorelay sensor kinase activity"/>
    <property type="evidence" value="ECO:0007669"/>
    <property type="project" value="InterPro"/>
</dbReference>
<dbReference type="PANTHER" id="PTHR45339">
    <property type="entry name" value="HYBRID SIGNAL TRANSDUCTION HISTIDINE KINASE J"/>
    <property type="match status" value="1"/>
</dbReference>
<dbReference type="InterPro" id="IPR036097">
    <property type="entry name" value="HisK_dim/P_sf"/>
</dbReference>
<evidence type="ECO:0000256" key="10">
    <source>
        <dbReference type="ARBA" id="ARBA00064003"/>
    </source>
</evidence>
<dbReference type="PRINTS" id="PR00344">
    <property type="entry name" value="BCTRLSENSOR"/>
</dbReference>
<dbReference type="PANTHER" id="PTHR45339:SF1">
    <property type="entry name" value="HYBRID SIGNAL TRANSDUCTION HISTIDINE KINASE J"/>
    <property type="match status" value="1"/>
</dbReference>
<dbReference type="Pfam" id="PF00672">
    <property type="entry name" value="HAMP"/>
    <property type="match status" value="1"/>
</dbReference>
<dbReference type="Proteomes" id="UP000464954">
    <property type="component" value="Chromosome"/>
</dbReference>
<feature type="domain" description="Response regulatory" evidence="16">
    <location>
        <begin position="503"/>
        <end position="621"/>
    </location>
</feature>
<feature type="modified residue" description="4-aspartylphosphate" evidence="12">
    <location>
        <position position="553"/>
    </location>
</feature>
<dbReference type="InterPro" id="IPR004358">
    <property type="entry name" value="Sig_transdc_His_kin-like_C"/>
</dbReference>
<keyword evidence="4 12" id="KW-0597">Phosphoprotein</keyword>
<dbReference type="Pfam" id="PF00072">
    <property type="entry name" value="Response_reg"/>
    <property type="match status" value="1"/>
</dbReference>
<comment type="subcellular location">
    <subcellularLocation>
        <location evidence="2">Membrane</location>
    </subcellularLocation>
</comment>
<dbReference type="SMART" id="SM00388">
    <property type="entry name" value="HisKA"/>
    <property type="match status" value="1"/>
</dbReference>
<dbReference type="SMART" id="SM00448">
    <property type="entry name" value="REC"/>
    <property type="match status" value="1"/>
</dbReference>
<dbReference type="InterPro" id="IPR001789">
    <property type="entry name" value="Sig_transdc_resp-reg_receiver"/>
</dbReference>
<evidence type="ECO:0000259" key="16">
    <source>
        <dbReference type="PROSITE" id="PS50110"/>
    </source>
</evidence>
<dbReference type="Pfam" id="PF02518">
    <property type="entry name" value="HATPase_c"/>
    <property type="match status" value="1"/>
</dbReference>
<reference evidence="18 19" key="1">
    <citation type="submission" date="2020-01" db="EMBL/GenBank/DDBJ databases">
        <title>Ponticoccus aerotolerans gen. nov., sp. nov., an anaerobic bacterium and proposal of Ponticoccusceae fam. nov., Ponticoccusles ord. nov. and Ponticoccuse classis nov. in the phylum Kiritimatiellaeota.</title>
        <authorList>
            <person name="Zhou L.Y."/>
            <person name="Du Z.J."/>
        </authorList>
    </citation>
    <scope>NUCLEOTIDE SEQUENCE [LARGE SCALE GENOMIC DNA]</scope>
    <source>
        <strain evidence="18 19">S-5007</strain>
    </source>
</reference>
<dbReference type="Gene3D" id="6.10.340.10">
    <property type="match status" value="1"/>
</dbReference>
<keyword evidence="13" id="KW-0175">Coiled coil</keyword>
<feature type="domain" description="HAMP" evidence="17">
    <location>
        <begin position="169"/>
        <end position="221"/>
    </location>
</feature>
<keyword evidence="14" id="KW-0472">Membrane</keyword>
<dbReference type="InterPro" id="IPR003661">
    <property type="entry name" value="HisK_dim/P_dom"/>
</dbReference>
<dbReference type="KEGG" id="taer:GT409_01180"/>
<dbReference type="SMART" id="SM00387">
    <property type="entry name" value="HATPase_c"/>
    <property type="match status" value="1"/>
</dbReference>
<keyword evidence="8" id="KW-0067">ATP-binding</keyword>
<evidence type="ECO:0000313" key="18">
    <source>
        <dbReference type="EMBL" id="QHI68121.1"/>
    </source>
</evidence>
<evidence type="ECO:0000256" key="6">
    <source>
        <dbReference type="ARBA" id="ARBA00022741"/>
    </source>
</evidence>
<feature type="transmembrane region" description="Helical" evidence="14">
    <location>
        <begin position="6"/>
        <end position="23"/>
    </location>
</feature>
<dbReference type="CDD" id="cd17546">
    <property type="entry name" value="REC_hyHK_CKI1_RcsC-like"/>
    <property type="match status" value="1"/>
</dbReference>
<dbReference type="CDD" id="cd00082">
    <property type="entry name" value="HisKA"/>
    <property type="match status" value="1"/>
</dbReference>
<dbReference type="AlphaFoldDB" id="A0A6P1M2P8"/>
<keyword evidence="14" id="KW-0812">Transmembrane</keyword>
<dbReference type="SMART" id="SM00304">
    <property type="entry name" value="HAMP"/>
    <property type="match status" value="1"/>
</dbReference>
<dbReference type="Gene3D" id="3.40.50.2300">
    <property type="match status" value="1"/>
</dbReference>
<evidence type="ECO:0000256" key="1">
    <source>
        <dbReference type="ARBA" id="ARBA00000085"/>
    </source>
</evidence>
<dbReference type="GO" id="GO:0005524">
    <property type="term" value="F:ATP binding"/>
    <property type="evidence" value="ECO:0007669"/>
    <property type="project" value="UniProtKB-KW"/>
</dbReference>
<dbReference type="FunFam" id="3.30.565.10:FF:000010">
    <property type="entry name" value="Sensor histidine kinase RcsC"/>
    <property type="match status" value="1"/>
</dbReference>
<dbReference type="InterPro" id="IPR005467">
    <property type="entry name" value="His_kinase_dom"/>
</dbReference>
<dbReference type="PROSITE" id="PS50109">
    <property type="entry name" value="HIS_KIN"/>
    <property type="match status" value="1"/>
</dbReference>
<keyword evidence="19" id="KW-1185">Reference proteome</keyword>
<organism evidence="18 19">
    <name type="scientific">Tichowtungia aerotolerans</name>
    <dbReference type="NCBI Taxonomy" id="2697043"/>
    <lineage>
        <taxon>Bacteria</taxon>
        <taxon>Pseudomonadati</taxon>
        <taxon>Kiritimatiellota</taxon>
        <taxon>Tichowtungiia</taxon>
        <taxon>Tichowtungiales</taxon>
        <taxon>Tichowtungiaceae</taxon>
        <taxon>Tichowtungia</taxon>
    </lineage>
</organism>
<dbReference type="RefSeq" id="WP_160626155.1">
    <property type="nucleotide sequence ID" value="NZ_CP047593.1"/>
</dbReference>
<dbReference type="InterPro" id="IPR011006">
    <property type="entry name" value="CheY-like_superfamily"/>
</dbReference>
<comment type="catalytic activity">
    <reaction evidence="1">
        <text>ATP + protein L-histidine = ADP + protein N-phospho-L-histidine.</text>
        <dbReference type="EC" id="2.7.13.3"/>
    </reaction>
</comment>
<keyword evidence="14" id="KW-1133">Transmembrane helix</keyword>
<keyword evidence="7" id="KW-0418">Kinase</keyword>
<dbReference type="FunFam" id="1.10.287.130:FF:000002">
    <property type="entry name" value="Two-component osmosensing histidine kinase"/>
    <property type="match status" value="1"/>
</dbReference>
<dbReference type="InterPro" id="IPR003660">
    <property type="entry name" value="HAMP_dom"/>
</dbReference>
<evidence type="ECO:0000256" key="13">
    <source>
        <dbReference type="SAM" id="Coils"/>
    </source>
</evidence>
<proteinExistence type="predicted"/>
<gene>
    <name evidence="18" type="ORF">GT409_01180</name>
</gene>
<evidence type="ECO:0000256" key="4">
    <source>
        <dbReference type="ARBA" id="ARBA00022553"/>
    </source>
</evidence>
<evidence type="ECO:0000256" key="8">
    <source>
        <dbReference type="ARBA" id="ARBA00022840"/>
    </source>
</evidence>
<evidence type="ECO:0000256" key="11">
    <source>
        <dbReference type="ARBA" id="ARBA00068150"/>
    </source>
</evidence>
<dbReference type="SUPFAM" id="SSF52172">
    <property type="entry name" value="CheY-like"/>
    <property type="match status" value="1"/>
</dbReference>
<dbReference type="PROSITE" id="PS50110">
    <property type="entry name" value="RESPONSE_REGULATORY"/>
    <property type="match status" value="1"/>
</dbReference>
<feature type="transmembrane region" description="Helical" evidence="14">
    <location>
        <begin position="145"/>
        <end position="166"/>
    </location>
</feature>
<evidence type="ECO:0000256" key="2">
    <source>
        <dbReference type="ARBA" id="ARBA00004370"/>
    </source>
</evidence>
<dbReference type="SUPFAM" id="SSF55874">
    <property type="entry name" value="ATPase domain of HSP90 chaperone/DNA topoisomerase II/histidine kinase"/>
    <property type="match status" value="1"/>
</dbReference>
<feature type="coiled-coil region" evidence="13">
    <location>
        <begin position="216"/>
        <end position="247"/>
    </location>
</feature>
<evidence type="ECO:0000256" key="14">
    <source>
        <dbReference type="SAM" id="Phobius"/>
    </source>
</evidence>
<evidence type="ECO:0000313" key="19">
    <source>
        <dbReference type="Proteomes" id="UP000464954"/>
    </source>
</evidence>
<protein>
    <recommendedName>
        <fullName evidence="11">Sensory/regulatory protein RpfC</fullName>
        <ecNumber evidence="3">2.7.13.3</ecNumber>
    </recommendedName>
</protein>
<dbReference type="CDD" id="cd06225">
    <property type="entry name" value="HAMP"/>
    <property type="match status" value="1"/>
</dbReference>
<dbReference type="InterPro" id="IPR003594">
    <property type="entry name" value="HATPase_dom"/>
</dbReference>
<keyword evidence="6" id="KW-0547">Nucleotide-binding</keyword>
<evidence type="ECO:0000259" key="15">
    <source>
        <dbReference type="PROSITE" id="PS50109"/>
    </source>
</evidence>
<feature type="domain" description="Histidine kinase" evidence="15">
    <location>
        <begin position="261"/>
        <end position="482"/>
    </location>
</feature>
<dbReference type="Gene3D" id="1.10.287.130">
    <property type="match status" value="1"/>
</dbReference>
<dbReference type="Gene3D" id="3.30.565.10">
    <property type="entry name" value="Histidine kinase-like ATPase, C-terminal domain"/>
    <property type="match status" value="1"/>
</dbReference>
<dbReference type="PROSITE" id="PS50885">
    <property type="entry name" value="HAMP"/>
    <property type="match status" value="1"/>
</dbReference>
<dbReference type="EMBL" id="CP047593">
    <property type="protein sequence ID" value="QHI68121.1"/>
    <property type="molecule type" value="Genomic_DNA"/>
</dbReference>
<evidence type="ECO:0000256" key="9">
    <source>
        <dbReference type="ARBA" id="ARBA00023012"/>
    </source>
</evidence>
<dbReference type="SUPFAM" id="SSF158472">
    <property type="entry name" value="HAMP domain-like"/>
    <property type="match status" value="1"/>
</dbReference>
<accession>A0A6P1M2P8</accession>
<dbReference type="GO" id="GO:0016020">
    <property type="term" value="C:membrane"/>
    <property type="evidence" value="ECO:0007669"/>
    <property type="project" value="UniProtKB-SubCell"/>
</dbReference>